<dbReference type="Pfam" id="PF17863">
    <property type="entry name" value="AAA_lid_2"/>
    <property type="match status" value="1"/>
</dbReference>
<evidence type="ECO:0000256" key="6">
    <source>
        <dbReference type="ARBA" id="ARBA00022840"/>
    </source>
</evidence>
<dbReference type="EC" id="6.6.1.1" evidence="9"/>
<feature type="compositionally biased region" description="Acidic residues" evidence="10">
    <location>
        <begin position="391"/>
        <end position="425"/>
    </location>
</feature>
<dbReference type="Gene3D" id="3.40.50.300">
    <property type="entry name" value="P-loop containing nucleotide triphosphate hydrolases"/>
    <property type="match status" value="1"/>
</dbReference>
<comment type="caution">
    <text evidence="12">The sequence shown here is derived from an EMBL/GenBank/DDBJ whole genome shotgun (WGS) entry which is preliminary data.</text>
</comment>
<gene>
    <name evidence="12" type="ORF">CTAYLR_009758</name>
</gene>
<dbReference type="InterPro" id="IPR041702">
    <property type="entry name" value="BchD/ChlD_VWA"/>
</dbReference>
<organism evidence="12 13">
    <name type="scientific">Chrysophaeum taylorii</name>
    <dbReference type="NCBI Taxonomy" id="2483200"/>
    <lineage>
        <taxon>Eukaryota</taxon>
        <taxon>Sar</taxon>
        <taxon>Stramenopiles</taxon>
        <taxon>Ochrophyta</taxon>
        <taxon>Pelagophyceae</taxon>
        <taxon>Pelagomonadales</taxon>
        <taxon>Pelagomonadaceae</taxon>
        <taxon>Chrysophaeum</taxon>
    </lineage>
</organism>
<evidence type="ECO:0000313" key="12">
    <source>
        <dbReference type="EMBL" id="KAJ8601341.1"/>
    </source>
</evidence>
<dbReference type="EMBL" id="JAQMWT010000437">
    <property type="protein sequence ID" value="KAJ8601341.1"/>
    <property type="molecule type" value="Genomic_DNA"/>
</dbReference>
<keyword evidence="9" id="KW-0934">Plastid</keyword>
<comment type="pathway">
    <text evidence="1 9">Porphyrin-containing compound metabolism; chlorophyll biosynthesis.</text>
</comment>
<dbReference type="AlphaFoldDB" id="A0AAD7UAJ8"/>
<dbReference type="GO" id="GO:0009507">
    <property type="term" value="C:chloroplast"/>
    <property type="evidence" value="ECO:0007669"/>
    <property type="project" value="UniProtKB-SubCell"/>
</dbReference>
<dbReference type="InterPro" id="IPR002035">
    <property type="entry name" value="VWF_A"/>
</dbReference>
<dbReference type="SMART" id="SM00382">
    <property type="entry name" value="AAA"/>
    <property type="match status" value="1"/>
</dbReference>
<evidence type="ECO:0000256" key="1">
    <source>
        <dbReference type="ARBA" id="ARBA00005173"/>
    </source>
</evidence>
<evidence type="ECO:0000259" key="11">
    <source>
        <dbReference type="PROSITE" id="PS50234"/>
    </source>
</evidence>
<comment type="subcellular location">
    <subcellularLocation>
        <location evidence="9">Plastid</location>
        <location evidence="9">Chloroplast</location>
    </subcellularLocation>
</comment>
<dbReference type="GO" id="GO:0015995">
    <property type="term" value="P:chlorophyll biosynthetic process"/>
    <property type="evidence" value="ECO:0007669"/>
    <property type="project" value="UniProtKB-KW"/>
</dbReference>
<dbReference type="CDD" id="cd00009">
    <property type="entry name" value="AAA"/>
    <property type="match status" value="1"/>
</dbReference>
<name>A0AAD7UAJ8_9STRA</name>
<evidence type="ECO:0000256" key="7">
    <source>
        <dbReference type="ARBA" id="ARBA00023171"/>
    </source>
</evidence>
<keyword evidence="6 9" id="KW-0067">ATP-binding</keyword>
<keyword evidence="5 9" id="KW-0547">Nucleotide-binding</keyword>
<dbReference type="Gene3D" id="3.40.50.410">
    <property type="entry name" value="von Willebrand factor, type A domain"/>
    <property type="match status" value="1"/>
</dbReference>
<accession>A0AAD7UAJ8</accession>
<feature type="domain" description="VWFA" evidence="11">
    <location>
        <begin position="531"/>
        <end position="728"/>
    </location>
</feature>
<dbReference type="InterPro" id="IPR036465">
    <property type="entry name" value="vWFA_dom_sf"/>
</dbReference>
<dbReference type="Pfam" id="PF13519">
    <property type="entry name" value="VWA_2"/>
    <property type="match status" value="1"/>
</dbReference>
<dbReference type="InterPro" id="IPR041628">
    <property type="entry name" value="ChlI/MoxR_AAA_lid"/>
</dbReference>
<dbReference type="InterPro" id="IPR027417">
    <property type="entry name" value="P-loop_NTPase"/>
</dbReference>
<dbReference type="GO" id="GO:0005524">
    <property type="term" value="F:ATP binding"/>
    <property type="evidence" value="ECO:0007669"/>
    <property type="project" value="UniProtKB-UniRule"/>
</dbReference>
<feature type="compositionally biased region" description="Pro residues" evidence="10">
    <location>
        <begin position="376"/>
        <end position="388"/>
    </location>
</feature>
<proteinExistence type="inferred from homology"/>
<dbReference type="PROSITE" id="PS50234">
    <property type="entry name" value="VWFA"/>
    <property type="match status" value="1"/>
</dbReference>
<dbReference type="SUPFAM" id="SSF53300">
    <property type="entry name" value="vWA-like"/>
    <property type="match status" value="1"/>
</dbReference>
<keyword evidence="9" id="KW-0150">Chloroplast</keyword>
<keyword evidence="13" id="KW-1185">Reference proteome</keyword>
<evidence type="ECO:0000256" key="10">
    <source>
        <dbReference type="SAM" id="MobiDB-lite"/>
    </source>
</evidence>
<dbReference type="Gene3D" id="1.10.8.80">
    <property type="entry name" value="Magnesium chelatase subunit I, C-Terminal domain"/>
    <property type="match status" value="1"/>
</dbReference>
<dbReference type="NCBIfam" id="TIGR02031">
    <property type="entry name" value="BchD-ChlD"/>
    <property type="match status" value="1"/>
</dbReference>
<dbReference type="SMART" id="SM00327">
    <property type="entry name" value="VWA"/>
    <property type="match status" value="1"/>
</dbReference>
<dbReference type="SUPFAM" id="SSF52540">
    <property type="entry name" value="P-loop containing nucleoside triphosphate hydrolases"/>
    <property type="match status" value="1"/>
</dbReference>
<evidence type="ECO:0000313" key="13">
    <source>
        <dbReference type="Proteomes" id="UP001230188"/>
    </source>
</evidence>
<comment type="function">
    <text evidence="9">Involved in chlorophyll biosynthesis. Catalyzes the insertion of magnesium ion into protoporphyrin IX to yield Mg-protoporphyrin IX.</text>
</comment>
<sequence>MRVLCLMLGGVGAFVGTPPMRGTPTAMRAAVADAEARAEMAAALDESSPTRAAASSAFNSQGVLPLSKVVGQESIKKALLLAAVNRDMGGVLISGGRGTAKSVMARGLHALLPPIERVVGSYYNLDAADVEGTVETEVVPAPFVQIPLNVMDDMLVGSIDVERSVETGESLFQPGLLARAHRGILYVDDLNLLDSEATNILLQVLSDGRVLVEREGISVSYPCKPLLVATFNPEEGEIRDHVLDRIAVTLSADAAPLSVEERVEAVDGVLAFSSSSTSEEAEETEDAMRTRIVFAREDIKDIRLKKEQLLYLCEEAIRAGCQGHRAELFAAEVARASAALESRSEVASDDLKLAARLAILPRSSFVNDPDREADMTPPPPPPPPPPPQQQLDEDQEEEEQDQEQPPEEQREEDDEPPPDEAPDELPEEFMFDAEGVPIDPELLAFATKQKTGKSGGRGLIFSEDRGRYIKAQLPRGRARRLAVDATLRAAAPYQKARRERYKKDPKFKGRSVFVEEGDVRTKRMARKAGSLIIFVVDASGSMALNRMQAAKGAALSLLTQAYQSRDQISLIPFQGDKAEVLVPPTRSIALTKRRLETMACGGASPLAHALSTAARTGLNAQKSGDVGKVVVVCIGDGRANVPLSVSLGTEPPQDKPDRAKLKQELLDTAKQLGVLPGFSLLMLDTESKFISTGLAKEIADAAAGRYFKLPKTTDAAIADLTAGAISQLK</sequence>
<keyword evidence="7 9" id="KW-0149">Chlorophyll biosynthesis</keyword>
<dbReference type="PANTHER" id="PTHR43473">
    <property type="entry name" value="MAGNESIUM-CHELATASE SUBUNIT CHLD, CHLOROPLASTIC"/>
    <property type="match status" value="1"/>
</dbReference>
<evidence type="ECO:0000256" key="2">
    <source>
        <dbReference type="ARBA" id="ARBA00005799"/>
    </source>
</evidence>
<comment type="similarity">
    <text evidence="2 9">Belongs to the Mg-chelatase subunits D/I family.</text>
</comment>
<keyword evidence="4 9" id="KW-0436">Ligase</keyword>
<evidence type="ECO:0000256" key="5">
    <source>
        <dbReference type="ARBA" id="ARBA00022741"/>
    </source>
</evidence>
<evidence type="ECO:0000256" key="3">
    <source>
        <dbReference type="ARBA" id="ARBA00022531"/>
    </source>
</evidence>
<evidence type="ECO:0000256" key="9">
    <source>
        <dbReference type="RuleBase" id="RU362087"/>
    </source>
</evidence>
<dbReference type="PANTHER" id="PTHR43473:SF2">
    <property type="entry name" value="MAGNESIUM-CHELATASE SUBUNIT CHLD, CHLOROPLASTIC"/>
    <property type="match status" value="1"/>
</dbReference>
<dbReference type="GO" id="GO:0016851">
    <property type="term" value="F:magnesium chelatase activity"/>
    <property type="evidence" value="ECO:0007669"/>
    <property type="project" value="UniProtKB-UniRule"/>
</dbReference>
<dbReference type="Pfam" id="PF01078">
    <property type="entry name" value="Mg_chelatase"/>
    <property type="match status" value="1"/>
</dbReference>
<reference evidence="12" key="1">
    <citation type="submission" date="2023-01" db="EMBL/GenBank/DDBJ databases">
        <title>Metagenome sequencing of chrysophaentin producing Chrysophaeum taylorii.</title>
        <authorList>
            <person name="Davison J."/>
            <person name="Bewley C."/>
        </authorList>
    </citation>
    <scope>NUCLEOTIDE SEQUENCE</scope>
    <source>
        <strain evidence="12">NIES-1699</strain>
    </source>
</reference>
<evidence type="ECO:0000256" key="4">
    <source>
        <dbReference type="ARBA" id="ARBA00022598"/>
    </source>
</evidence>
<dbReference type="CDD" id="cd01451">
    <property type="entry name" value="vWA_Magnesium_chelatase"/>
    <property type="match status" value="1"/>
</dbReference>
<dbReference type="Proteomes" id="UP001230188">
    <property type="component" value="Unassembled WGS sequence"/>
</dbReference>
<evidence type="ECO:0000256" key="8">
    <source>
        <dbReference type="ARBA" id="ARBA00048693"/>
    </source>
</evidence>
<dbReference type="InterPro" id="IPR000523">
    <property type="entry name" value="Mg_chelatse_chII-like_cat_dom"/>
</dbReference>
<protein>
    <recommendedName>
        <fullName evidence="9">Mg-protoporphyrin IX chelatase</fullName>
        <ecNumber evidence="9">6.6.1.1</ecNumber>
    </recommendedName>
</protein>
<feature type="region of interest" description="Disordered" evidence="10">
    <location>
        <begin position="364"/>
        <end position="425"/>
    </location>
</feature>
<dbReference type="GO" id="GO:0015979">
    <property type="term" value="P:photosynthesis"/>
    <property type="evidence" value="ECO:0007669"/>
    <property type="project" value="UniProtKB-UniRule"/>
</dbReference>
<dbReference type="InterPro" id="IPR003593">
    <property type="entry name" value="AAA+_ATPase"/>
</dbReference>
<dbReference type="InterPro" id="IPR011776">
    <property type="entry name" value="Mg_chelatase_ATPase-dsu"/>
</dbReference>
<keyword evidence="3 9" id="KW-0602">Photosynthesis</keyword>
<comment type="catalytic activity">
    <reaction evidence="8 9">
        <text>protoporphyrin IX + Mg(2+) + ATP + H2O = Mg-protoporphyrin IX + ADP + phosphate + 3 H(+)</text>
        <dbReference type="Rhea" id="RHEA:13961"/>
        <dbReference type="ChEBI" id="CHEBI:15377"/>
        <dbReference type="ChEBI" id="CHEBI:15378"/>
        <dbReference type="ChEBI" id="CHEBI:18420"/>
        <dbReference type="ChEBI" id="CHEBI:30616"/>
        <dbReference type="ChEBI" id="CHEBI:43474"/>
        <dbReference type="ChEBI" id="CHEBI:57306"/>
        <dbReference type="ChEBI" id="CHEBI:60492"/>
        <dbReference type="ChEBI" id="CHEBI:456216"/>
        <dbReference type="EC" id="6.6.1.1"/>
    </reaction>
</comment>